<dbReference type="EMBL" id="CP053661">
    <property type="protein sequence ID" value="QKD85086.1"/>
    <property type="molecule type" value="Genomic_DNA"/>
</dbReference>
<organism evidence="1 2">
    <name type="scientific">Thermoleptolyngbya sichuanensis A183</name>
    <dbReference type="NCBI Taxonomy" id="2737172"/>
    <lineage>
        <taxon>Bacteria</taxon>
        <taxon>Bacillati</taxon>
        <taxon>Cyanobacteriota</taxon>
        <taxon>Cyanophyceae</taxon>
        <taxon>Oculatellales</taxon>
        <taxon>Oculatellaceae</taxon>
        <taxon>Thermoleptolyngbya</taxon>
        <taxon>Thermoleptolyngbya sichuanensis</taxon>
    </lineage>
</organism>
<sequence>MQHTPARSLSEVYRTLQQAPLETIEELKAFYRKELNEVRGGDRMQRIQMRLRRAYADGIPFKACVMGHRGVGKSTEISRLLAHVRDQFRAIRFSAMTALDPGNFRALDVLLLMMAEVTERTARPVDQGGAGKRPSDQRLREIWDWFATETEMRSQAQDAAMQLEAGAGLPADSLWGKVLGLFANLKSEIKFAATRKVEVVEYRISRLIKLIDIANALLDECNQHLRSSSGHEWLFVGEDFDRAGIPTERTEELFVTYANLFQDLRTHLIFTLPIGLYYSSAAPRLPFPMDCSFVIPDTPVYDPHHKLNRPGSLAVGKVLQARMDLNLFEKNQWLRVAIASGGNLRDLFALVNYAADTAQLRAAAQISATDLDAAIVNLRSDYERRLGQSPYDREVVTYDHKVDRMKRIYAGDQEAQMTDPVMYSLLNSRAVQEFNGQRWFGLHPMVVDILGRQGHLEADGRGRFLGGTI</sequence>
<proteinExistence type="predicted"/>
<accession>A0A6M8BKP1</accession>
<dbReference type="Proteomes" id="UP000505210">
    <property type="component" value="Chromosome"/>
</dbReference>
<keyword evidence="2" id="KW-1185">Reference proteome</keyword>
<dbReference type="KEGG" id="theu:HPC62_19930"/>
<evidence type="ECO:0000313" key="1">
    <source>
        <dbReference type="EMBL" id="QKD85086.1"/>
    </source>
</evidence>
<evidence type="ECO:0000313" key="2">
    <source>
        <dbReference type="Proteomes" id="UP000505210"/>
    </source>
</evidence>
<dbReference type="AlphaFoldDB" id="A0A6M8BKP1"/>
<name>A0A6M8BKP1_9CYAN</name>
<reference evidence="1 2" key="1">
    <citation type="submission" date="2020-05" db="EMBL/GenBank/DDBJ databases">
        <title>Complete genome sequence of of a novel Thermoleptolyngbya strain isolated from hot springs of Ganzi, Sichuan China.</title>
        <authorList>
            <person name="Tang J."/>
            <person name="Daroch M."/>
            <person name="Li L."/>
            <person name="Waleron K."/>
            <person name="Waleron M."/>
            <person name="Waleron M."/>
        </authorList>
    </citation>
    <scope>NUCLEOTIDE SEQUENCE [LARGE SCALE GENOMIC DNA]</scope>
    <source>
        <strain evidence="1 2">PKUAC-SCTA183</strain>
    </source>
</reference>
<protein>
    <recommendedName>
        <fullName evidence="3">ATP-binding protein</fullName>
    </recommendedName>
</protein>
<gene>
    <name evidence="1" type="ORF">HPC62_19930</name>
</gene>
<evidence type="ECO:0008006" key="3">
    <source>
        <dbReference type="Google" id="ProtNLM"/>
    </source>
</evidence>